<dbReference type="PROSITE" id="PS51007">
    <property type="entry name" value="CYTC"/>
    <property type="match status" value="1"/>
</dbReference>
<evidence type="ECO:0000256" key="2">
    <source>
        <dbReference type="ARBA" id="ARBA00022617"/>
    </source>
</evidence>
<dbReference type="OrthoDB" id="9796421at2"/>
<accession>A0A119CXY2</accession>
<gene>
    <name evidence="9" type="ORF">ABW22_02575</name>
</gene>
<feature type="domain" description="Cytochrome c" evidence="8">
    <location>
        <begin position="24"/>
        <end position="106"/>
    </location>
</feature>
<dbReference type="PANTHER" id="PTHR33751">
    <property type="entry name" value="CBB3-TYPE CYTOCHROME C OXIDASE SUBUNIT FIXP"/>
    <property type="match status" value="1"/>
</dbReference>
<name>A0A119CXY2_THIDE</name>
<dbReference type="EMBL" id="LDUG01000008">
    <property type="protein sequence ID" value="KVW98914.1"/>
    <property type="molecule type" value="Genomic_DNA"/>
</dbReference>
<dbReference type="RefSeq" id="WP_059751690.1">
    <property type="nucleotide sequence ID" value="NZ_LDUG01000008.1"/>
</dbReference>
<evidence type="ECO:0000256" key="4">
    <source>
        <dbReference type="ARBA" id="ARBA00022982"/>
    </source>
</evidence>
<feature type="chain" id="PRO_5007161837" evidence="7">
    <location>
        <begin position="23"/>
        <end position="111"/>
    </location>
</feature>
<dbReference type="AlphaFoldDB" id="A0A119CXY2"/>
<keyword evidence="1" id="KW-0813">Transport</keyword>
<keyword evidence="7" id="KW-0732">Signal</keyword>
<dbReference type="InterPro" id="IPR009056">
    <property type="entry name" value="Cyt_c-like_dom"/>
</dbReference>
<keyword evidence="5 6" id="KW-0408">Iron</keyword>
<dbReference type="STRING" id="1123392.GCA_000376425_00176"/>
<evidence type="ECO:0000259" key="8">
    <source>
        <dbReference type="PROSITE" id="PS51007"/>
    </source>
</evidence>
<dbReference type="GO" id="GO:0046872">
    <property type="term" value="F:metal ion binding"/>
    <property type="evidence" value="ECO:0007669"/>
    <property type="project" value="UniProtKB-KW"/>
</dbReference>
<reference evidence="9 10" key="1">
    <citation type="journal article" date="2015" name="Appl. Environ. Microbiol.">
        <title>Aerobic and Anaerobic Thiosulfate Oxidation by a Cold-Adapted, Subglacial Chemoautotroph.</title>
        <authorList>
            <person name="Harrold Z.R."/>
            <person name="Skidmore M.L."/>
            <person name="Hamilton T.L."/>
            <person name="Desch L."/>
            <person name="Amada K."/>
            <person name="van Gelder W."/>
            <person name="Glover K."/>
            <person name="Roden E.E."/>
            <person name="Boyd E.S."/>
        </authorList>
    </citation>
    <scope>NUCLEOTIDE SEQUENCE [LARGE SCALE GENOMIC DNA]</scope>
    <source>
        <strain evidence="9 10">RG</strain>
    </source>
</reference>
<evidence type="ECO:0000256" key="3">
    <source>
        <dbReference type="ARBA" id="ARBA00022723"/>
    </source>
</evidence>
<dbReference type="Gene3D" id="1.10.760.10">
    <property type="entry name" value="Cytochrome c-like domain"/>
    <property type="match status" value="1"/>
</dbReference>
<keyword evidence="3 6" id="KW-0479">Metal-binding</keyword>
<dbReference type="PATRIC" id="fig|36861.3.peg.3382"/>
<evidence type="ECO:0000256" key="6">
    <source>
        <dbReference type="PROSITE-ProRule" id="PRU00433"/>
    </source>
</evidence>
<dbReference type="Pfam" id="PF00034">
    <property type="entry name" value="Cytochrom_C"/>
    <property type="match status" value="1"/>
</dbReference>
<evidence type="ECO:0000256" key="5">
    <source>
        <dbReference type="ARBA" id="ARBA00023004"/>
    </source>
</evidence>
<dbReference type="GO" id="GO:0020037">
    <property type="term" value="F:heme binding"/>
    <property type="evidence" value="ECO:0007669"/>
    <property type="project" value="InterPro"/>
</dbReference>
<keyword evidence="10" id="KW-1185">Reference proteome</keyword>
<protein>
    <submittedName>
        <fullName evidence="9">Cytochrome C</fullName>
    </submittedName>
</protein>
<keyword evidence="2 6" id="KW-0349">Heme</keyword>
<comment type="caution">
    <text evidence="9">The sequence shown here is derived from an EMBL/GenBank/DDBJ whole genome shotgun (WGS) entry which is preliminary data.</text>
</comment>
<evidence type="ECO:0000256" key="7">
    <source>
        <dbReference type="SAM" id="SignalP"/>
    </source>
</evidence>
<feature type="signal peptide" evidence="7">
    <location>
        <begin position="1"/>
        <end position="22"/>
    </location>
</feature>
<evidence type="ECO:0000313" key="10">
    <source>
        <dbReference type="Proteomes" id="UP000064243"/>
    </source>
</evidence>
<organism evidence="9 10">
    <name type="scientific">Thiobacillus denitrificans</name>
    <dbReference type="NCBI Taxonomy" id="36861"/>
    <lineage>
        <taxon>Bacteria</taxon>
        <taxon>Pseudomonadati</taxon>
        <taxon>Pseudomonadota</taxon>
        <taxon>Betaproteobacteria</taxon>
        <taxon>Nitrosomonadales</taxon>
        <taxon>Thiobacillaceae</taxon>
        <taxon>Thiobacillus</taxon>
    </lineage>
</organism>
<evidence type="ECO:0000256" key="1">
    <source>
        <dbReference type="ARBA" id="ARBA00022448"/>
    </source>
</evidence>
<dbReference type="Proteomes" id="UP000064243">
    <property type="component" value="Unassembled WGS sequence"/>
</dbReference>
<dbReference type="InterPro" id="IPR050597">
    <property type="entry name" value="Cytochrome_c_Oxidase_Subunit"/>
</dbReference>
<dbReference type="SUPFAM" id="SSF46626">
    <property type="entry name" value="Cytochrome c"/>
    <property type="match status" value="1"/>
</dbReference>
<keyword evidence="4" id="KW-0249">Electron transport</keyword>
<dbReference type="InterPro" id="IPR036909">
    <property type="entry name" value="Cyt_c-like_dom_sf"/>
</dbReference>
<dbReference type="PANTHER" id="PTHR33751:SF9">
    <property type="entry name" value="CYTOCHROME C4"/>
    <property type="match status" value="1"/>
</dbReference>
<sequence length="111" mass="11588">MKTITMTLCASVLMALAVPVQAAGDPKAGQLKTSMCAGCHGIPGWRTAYPTVYSVPKLGGQHAEYMVAALKAYKSGERSHPSMVGIAGSLSEQDMEDLAAYYASSYTGPAN</sequence>
<dbReference type="GO" id="GO:0009055">
    <property type="term" value="F:electron transfer activity"/>
    <property type="evidence" value="ECO:0007669"/>
    <property type="project" value="InterPro"/>
</dbReference>
<proteinExistence type="predicted"/>
<evidence type="ECO:0000313" key="9">
    <source>
        <dbReference type="EMBL" id="KVW98914.1"/>
    </source>
</evidence>